<sequence length="104" mass="12018">MELNDLPLPKLEKEKKNGESRVHGGGEDGVGGGEHLMDRSGMLLHHHHREMTPLAPETREGESDLESLRSEYQRLQIFLEKNLMLLQNYPPLLPYHKIAHRIFE</sequence>
<evidence type="ECO:0000313" key="3">
    <source>
        <dbReference type="Proteomes" id="UP001604277"/>
    </source>
</evidence>
<feature type="compositionally biased region" description="Basic and acidic residues" evidence="1">
    <location>
        <begin position="10"/>
        <end position="26"/>
    </location>
</feature>
<dbReference type="AlphaFoldDB" id="A0ABD1VN40"/>
<feature type="region of interest" description="Disordered" evidence="1">
    <location>
        <begin position="1"/>
        <end position="37"/>
    </location>
</feature>
<comment type="caution">
    <text evidence="2">The sequence shown here is derived from an EMBL/GenBank/DDBJ whole genome shotgun (WGS) entry which is preliminary data.</text>
</comment>
<evidence type="ECO:0000256" key="1">
    <source>
        <dbReference type="SAM" id="MobiDB-lite"/>
    </source>
</evidence>
<keyword evidence="3" id="KW-1185">Reference proteome</keyword>
<gene>
    <name evidence="2" type="ORF">Fot_20077</name>
</gene>
<accession>A0ABD1VN40</accession>
<protein>
    <submittedName>
        <fullName evidence="2">Uncharacterized protein</fullName>
    </submittedName>
</protein>
<evidence type="ECO:0000313" key="2">
    <source>
        <dbReference type="EMBL" id="KAL2538686.1"/>
    </source>
</evidence>
<organism evidence="2 3">
    <name type="scientific">Forsythia ovata</name>
    <dbReference type="NCBI Taxonomy" id="205694"/>
    <lineage>
        <taxon>Eukaryota</taxon>
        <taxon>Viridiplantae</taxon>
        <taxon>Streptophyta</taxon>
        <taxon>Embryophyta</taxon>
        <taxon>Tracheophyta</taxon>
        <taxon>Spermatophyta</taxon>
        <taxon>Magnoliopsida</taxon>
        <taxon>eudicotyledons</taxon>
        <taxon>Gunneridae</taxon>
        <taxon>Pentapetalae</taxon>
        <taxon>asterids</taxon>
        <taxon>lamiids</taxon>
        <taxon>Lamiales</taxon>
        <taxon>Oleaceae</taxon>
        <taxon>Forsythieae</taxon>
        <taxon>Forsythia</taxon>
    </lineage>
</organism>
<reference evidence="3" key="1">
    <citation type="submission" date="2024-07" db="EMBL/GenBank/DDBJ databases">
        <title>Two chromosome-level genome assemblies of Korean endemic species Abeliophyllum distichum and Forsythia ovata (Oleaceae).</title>
        <authorList>
            <person name="Jang H."/>
        </authorList>
    </citation>
    <scope>NUCLEOTIDE SEQUENCE [LARGE SCALE GENOMIC DNA]</scope>
</reference>
<dbReference type="EMBL" id="JBFOLJ010000005">
    <property type="protein sequence ID" value="KAL2538686.1"/>
    <property type="molecule type" value="Genomic_DNA"/>
</dbReference>
<dbReference type="Proteomes" id="UP001604277">
    <property type="component" value="Unassembled WGS sequence"/>
</dbReference>
<proteinExistence type="predicted"/>
<name>A0ABD1VN40_9LAMI</name>